<dbReference type="OrthoDB" id="7185741at2"/>
<feature type="chain" id="PRO_5038600400" evidence="3">
    <location>
        <begin position="33"/>
        <end position="288"/>
    </location>
</feature>
<sequence length="288" mass="32032">MQRPHVSRLRRRIAILAAAATAVALSPAARSAAAPADPTVDGMFDVGGHELYLTCRGSGSPTVLYLHGAVFDPDVVPHRNALGIRRHLEEHTRVCLYDRRNVGRSETVDAIQQPKDMVRDLENLLEAAQVDPPFVLLGASFGGTLAHVYAAEHPDDVVGLVMLDSMVPDMLDIERYWPVKDERFKSLHRDDMFSTPERISHWKVLKHGSRYAGDEPAVPLTYALAGQDPWDQSGHDEWDARIMGIIHGYVDRWSPGRTVTLDTPHFMEVEVPEEIAGLVLDVIARADR</sequence>
<dbReference type="PANTHER" id="PTHR43248:SF2">
    <property type="entry name" value="PROLYL AMINOPEPTIDASE"/>
    <property type="match status" value="1"/>
</dbReference>
<evidence type="ECO:0000256" key="2">
    <source>
        <dbReference type="ARBA" id="ARBA00022801"/>
    </source>
</evidence>
<dbReference type="InterPro" id="IPR029058">
    <property type="entry name" value="AB_hydrolase_fold"/>
</dbReference>
<reference evidence="5 6" key="1">
    <citation type="submission" date="2019-01" db="EMBL/GenBank/DDBJ databases">
        <title>Novel species of Nocardioides.</title>
        <authorList>
            <person name="Liu Q."/>
            <person name="Xin Y.-H."/>
        </authorList>
    </citation>
    <scope>NUCLEOTIDE SEQUENCE [LARGE SCALE GENOMIC DNA]</scope>
    <source>
        <strain evidence="5 6">CGMCC 4.6875</strain>
    </source>
</reference>
<dbReference type="AlphaFoldDB" id="A0A4Q2SGF7"/>
<evidence type="ECO:0000259" key="4">
    <source>
        <dbReference type="Pfam" id="PF00561"/>
    </source>
</evidence>
<protein>
    <submittedName>
        <fullName evidence="5">Alpha/beta hydrolase</fullName>
    </submittedName>
</protein>
<comment type="similarity">
    <text evidence="1">Belongs to the peptidase S33 family.</text>
</comment>
<dbReference type="SUPFAM" id="SSF53474">
    <property type="entry name" value="alpha/beta-Hydrolases"/>
    <property type="match status" value="1"/>
</dbReference>
<proteinExistence type="inferred from homology"/>
<comment type="caution">
    <text evidence="5">The sequence shown here is derived from an EMBL/GenBank/DDBJ whole genome shotgun (WGS) entry which is preliminary data.</text>
</comment>
<feature type="signal peptide" evidence="3">
    <location>
        <begin position="1"/>
        <end position="32"/>
    </location>
</feature>
<dbReference type="Gene3D" id="3.40.50.1820">
    <property type="entry name" value="alpha/beta hydrolase"/>
    <property type="match status" value="1"/>
</dbReference>
<organism evidence="5 6">
    <name type="scientific">Nocardioides ganghwensis</name>
    <dbReference type="NCBI Taxonomy" id="252230"/>
    <lineage>
        <taxon>Bacteria</taxon>
        <taxon>Bacillati</taxon>
        <taxon>Actinomycetota</taxon>
        <taxon>Actinomycetes</taxon>
        <taxon>Propionibacteriales</taxon>
        <taxon>Nocardioidaceae</taxon>
        <taxon>Nocardioides</taxon>
    </lineage>
</organism>
<evidence type="ECO:0000256" key="1">
    <source>
        <dbReference type="ARBA" id="ARBA00010088"/>
    </source>
</evidence>
<accession>A0A4Q2SGF7</accession>
<evidence type="ECO:0000256" key="3">
    <source>
        <dbReference type="SAM" id="SignalP"/>
    </source>
</evidence>
<feature type="domain" description="AB hydrolase-1" evidence="4">
    <location>
        <begin position="61"/>
        <end position="183"/>
    </location>
</feature>
<dbReference type="EMBL" id="SDWU01000003">
    <property type="protein sequence ID" value="RYC03881.1"/>
    <property type="molecule type" value="Genomic_DNA"/>
</dbReference>
<dbReference type="RefSeq" id="WP_129453480.1">
    <property type="nucleotide sequence ID" value="NZ_JACXYX010000007.1"/>
</dbReference>
<evidence type="ECO:0000313" key="6">
    <source>
        <dbReference type="Proteomes" id="UP000293291"/>
    </source>
</evidence>
<dbReference type="InterPro" id="IPR051601">
    <property type="entry name" value="Serine_prot/Carboxylest_S33"/>
</dbReference>
<dbReference type="Pfam" id="PF00561">
    <property type="entry name" value="Abhydrolase_1"/>
    <property type="match status" value="1"/>
</dbReference>
<dbReference type="PANTHER" id="PTHR43248">
    <property type="entry name" value="2-SUCCINYL-6-HYDROXY-2,4-CYCLOHEXADIENE-1-CARBOXYLATE SYNTHASE"/>
    <property type="match status" value="1"/>
</dbReference>
<dbReference type="Proteomes" id="UP000293291">
    <property type="component" value="Unassembled WGS sequence"/>
</dbReference>
<dbReference type="InterPro" id="IPR000073">
    <property type="entry name" value="AB_hydrolase_1"/>
</dbReference>
<keyword evidence="2 5" id="KW-0378">Hydrolase</keyword>
<evidence type="ECO:0000313" key="5">
    <source>
        <dbReference type="EMBL" id="RYC03881.1"/>
    </source>
</evidence>
<dbReference type="GO" id="GO:0016787">
    <property type="term" value="F:hydrolase activity"/>
    <property type="evidence" value="ECO:0007669"/>
    <property type="project" value="UniProtKB-KW"/>
</dbReference>
<name>A0A4Q2SGF7_9ACTN</name>
<gene>
    <name evidence="5" type="ORF">EUA07_02775</name>
</gene>
<keyword evidence="6" id="KW-1185">Reference proteome</keyword>
<keyword evidence="3" id="KW-0732">Signal</keyword>